<feature type="transmembrane region" description="Helical" evidence="1">
    <location>
        <begin position="103"/>
        <end position="124"/>
    </location>
</feature>
<proteinExistence type="predicted"/>
<dbReference type="GO" id="GO:0051480">
    <property type="term" value="P:regulation of cytosolic calcium ion concentration"/>
    <property type="evidence" value="ECO:0007669"/>
    <property type="project" value="TreeGrafter"/>
</dbReference>
<accession>A0A0T6B757</accession>
<feature type="transmembrane region" description="Helical" evidence="1">
    <location>
        <begin position="181"/>
        <end position="201"/>
    </location>
</feature>
<name>A0A0T6B757_9SCAR</name>
<dbReference type="OrthoDB" id="166803at2759"/>
<feature type="transmembrane region" description="Helical" evidence="1">
    <location>
        <begin position="28"/>
        <end position="48"/>
    </location>
</feature>
<dbReference type="Pfam" id="PF09335">
    <property type="entry name" value="VTT_dom"/>
    <property type="match status" value="1"/>
</dbReference>
<comment type="caution">
    <text evidence="3">The sequence shown here is derived from an EMBL/GenBank/DDBJ whole genome shotgun (WGS) entry which is preliminary data.</text>
</comment>
<evidence type="ECO:0000313" key="4">
    <source>
        <dbReference type="Proteomes" id="UP000051574"/>
    </source>
</evidence>
<keyword evidence="1" id="KW-1133">Transmembrane helix</keyword>
<keyword evidence="1" id="KW-0812">Transmembrane</keyword>
<dbReference type="InterPro" id="IPR053069">
    <property type="entry name" value="TVP38/TMEM64"/>
</dbReference>
<dbReference type="InterPro" id="IPR032816">
    <property type="entry name" value="VTT_dom"/>
</dbReference>
<keyword evidence="4" id="KW-1185">Reference proteome</keyword>
<sequence>MKISIDIGNQKIPEKDENESKKYCPFTIRRFLILVITLLMIASALYFCKKYIKAILYWLENQDSVIISTTIIILFIIVSFPLSVGYIVVVGAAGYLFGILKGFLLSVIGANVGLLVAHNVLKLVGHHQRVRKLIENETATAILRVISGPLSFKIILMSRLTPIPFGFQNTIFALSNVNTKIYHLASCIGLFAGQFMGVYVGSTLRSMQDVLDNRHFSTGTYIFAGSQLILAAGLIVWCGAKARNELLRALNEAESKLPISEKLPVGFNVV</sequence>
<dbReference type="PANTHER" id="PTHR46593:SF1">
    <property type="entry name" value="TRANSMEMBRANE PROTEIN 64"/>
    <property type="match status" value="1"/>
</dbReference>
<feature type="transmembrane region" description="Helical" evidence="1">
    <location>
        <begin position="69"/>
        <end position="97"/>
    </location>
</feature>
<feature type="domain" description="VTT" evidence="2">
    <location>
        <begin position="88"/>
        <end position="202"/>
    </location>
</feature>
<dbReference type="AlphaFoldDB" id="A0A0T6B757"/>
<organism evidence="3 4">
    <name type="scientific">Oryctes borbonicus</name>
    <dbReference type="NCBI Taxonomy" id="1629725"/>
    <lineage>
        <taxon>Eukaryota</taxon>
        <taxon>Metazoa</taxon>
        <taxon>Ecdysozoa</taxon>
        <taxon>Arthropoda</taxon>
        <taxon>Hexapoda</taxon>
        <taxon>Insecta</taxon>
        <taxon>Pterygota</taxon>
        <taxon>Neoptera</taxon>
        <taxon>Endopterygota</taxon>
        <taxon>Coleoptera</taxon>
        <taxon>Polyphaga</taxon>
        <taxon>Scarabaeiformia</taxon>
        <taxon>Scarabaeidae</taxon>
        <taxon>Dynastinae</taxon>
        <taxon>Oryctes</taxon>
    </lineage>
</organism>
<evidence type="ECO:0000313" key="3">
    <source>
        <dbReference type="EMBL" id="KRT83171.1"/>
    </source>
</evidence>
<evidence type="ECO:0000256" key="1">
    <source>
        <dbReference type="SAM" id="Phobius"/>
    </source>
</evidence>
<evidence type="ECO:0000259" key="2">
    <source>
        <dbReference type="Pfam" id="PF09335"/>
    </source>
</evidence>
<keyword evidence="1" id="KW-0472">Membrane</keyword>
<protein>
    <recommendedName>
        <fullName evidence="2">VTT domain-containing protein</fullName>
    </recommendedName>
</protein>
<dbReference type="GO" id="GO:0005783">
    <property type="term" value="C:endoplasmic reticulum"/>
    <property type="evidence" value="ECO:0007669"/>
    <property type="project" value="TreeGrafter"/>
</dbReference>
<dbReference type="EMBL" id="LJIG01009392">
    <property type="protein sequence ID" value="KRT83171.1"/>
    <property type="molecule type" value="Genomic_DNA"/>
</dbReference>
<dbReference type="PANTHER" id="PTHR46593">
    <property type="entry name" value="TRANSMEMBRANE PROTEIN 64"/>
    <property type="match status" value="1"/>
</dbReference>
<gene>
    <name evidence="3" type="ORF">AMK59_4372</name>
</gene>
<dbReference type="Proteomes" id="UP000051574">
    <property type="component" value="Unassembled WGS sequence"/>
</dbReference>
<feature type="transmembrane region" description="Helical" evidence="1">
    <location>
        <begin position="221"/>
        <end position="240"/>
    </location>
</feature>
<reference evidence="3 4" key="1">
    <citation type="submission" date="2015-09" db="EMBL/GenBank/DDBJ databases">
        <title>Draft genome of the scarab beetle Oryctes borbonicus.</title>
        <authorList>
            <person name="Meyer J.M."/>
            <person name="Markov G.V."/>
            <person name="Baskaran P."/>
            <person name="Herrmann M."/>
            <person name="Sommer R.J."/>
            <person name="Roedelsperger C."/>
        </authorList>
    </citation>
    <scope>NUCLEOTIDE SEQUENCE [LARGE SCALE GENOMIC DNA]</scope>
    <source>
        <strain evidence="3">OB123</strain>
        <tissue evidence="3">Whole animal</tissue>
    </source>
</reference>